<evidence type="ECO:0000313" key="4">
    <source>
        <dbReference type="Proteomes" id="UP001362999"/>
    </source>
</evidence>
<feature type="compositionally biased region" description="Low complexity" evidence="2">
    <location>
        <begin position="216"/>
        <end position="247"/>
    </location>
</feature>
<feature type="coiled-coil region" evidence="1">
    <location>
        <begin position="141"/>
        <end position="168"/>
    </location>
</feature>
<feature type="region of interest" description="Disordered" evidence="2">
    <location>
        <begin position="315"/>
        <end position="468"/>
    </location>
</feature>
<sequence length="492" mass="54561">MTPSPQDPVSQSPSPPQSENIDYGVSGLCGLPPGERAKWWLTALAFWLPDEYSGPVQDIKATELLSIEERIVLVEAVLEFILTMQNKSHALRKTGRGAIKSPNRERWANANKPLEFQYSVVIQLLQDAINAPREYSETDTHEAAYIRMRELKLEVEDIEKEITAARKNNIRLNFSPHRYYDPHEKKRRTNWAFGGWDETKSTSDWISKSNLNLSSNKSKSHLNLTSTSSKSPLISNSSNAEAPSNSVSRERAPMPKRKGERRGNLLQLEQQPMVKVKIEEEGMISLADDADTNVDASPSPSQSRIEPQYTAQAPVFSFHPPRSNPVAGPSKPRLTIPTRSSSNSVKLEPEAESASASAATPPPWSPTESSPSSSSFSSPNSCRPQAIPPWMPVNPDYAYRPVHPQPHPQHVHAYRPPRPYPHPPPPPHAPQPHPSHHPHRQIPRPSHGDAESTRRQSEWSSSSAQLPPIQYVYAQAALGAMERGGELGSGSA</sequence>
<feature type="compositionally biased region" description="Basic and acidic residues" evidence="2">
    <location>
        <begin position="446"/>
        <end position="457"/>
    </location>
</feature>
<feature type="region of interest" description="Disordered" evidence="2">
    <location>
        <begin position="1"/>
        <end position="24"/>
    </location>
</feature>
<reference evidence="3 4" key="1">
    <citation type="journal article" date="2024" name="J Genomics">
        <title>Draft genome sequencing and assembly of Favolaschia claudopus CIRM-BRFM 2984 isolated from oak limbs.</title>
        <authorList>
            <person name="Navarro D."/>
            <person name="Drula E."/>
            <person name="Chaduli D."/>
            <person name="Cazenave R."/>
            <person name="Ahrendt S."/>
            <person name="Wang J."/>
            <person name="Lipzen A."/>
            <person name="Daum C."/>
            <person name="Barry K."/>
            <person name="Grigoriev I.V."/>
            <person name="Favel A."/>
            <person name="Rosso M.N."/>
            <person name="Martin F."/>
        </authorList>
    </citation>
    <scope>NUCLEOTIDE SEQUENCE [LARGE SCALE GENOMIC DNA]</scope>
    <source>
        <strain evidence="3 4">CIRM-BRFM 2984</strain>
    </source>
</reference>
<dbReference type="AlphaFoldDB" id="A0AAW0CK68"/>
<feature type="compositionally biased region" description="Pro residues" evidence="2">
    <location>
        <begin position="416"/>
        <end position="433"/>
    </location>
</feature>
<feature type="region of interest" description="Disordered" evidence="2">
    <location>
        <begin position="216"/>
        <end position="273"/>
    </location>
</feature>
<name>A0AAW0CK68_9AGAR</name>
<dbReference type="EMBL" id="JAWWNJ010000016">
    <property type="protein sequence ID" value="KAK7039953.1"/>
    <property type="molecule type" value="Genomic_DNA"/>
</dbReference>
<evidence type="ECO:0008006" key="5">
    <source>
        <dbReference type="Google" id="ProtNLM"/>
    </source>
</evidence>
<keyword evidence="4" id="KW-1185">Reference proteome</keyword>
<evidence type="ECO:0000256" key="2">
    <source>
        <dbReference type="SAM" id="MobiDB-lite"/>
    </source>
</evidence>
<comment type="caution">
    <text evidence="3">The sequence shown here is derived from an EMBL/GenBank/DDBJ whole genome shotgun (WGS) entry which is preliminary data.</text>
</comment>
<evidence type="ECO:0000313" key="3">
    <source>
        <dbReference type="EMBL" id="KAK7039953.1"/>
    </source>
</evidence>
<gene>
    <name evidence="3" type="ORF">R3P38DRAFT_2902614</name>
</gene>
<protein>
    <recommendedName>
        <fullName evidence="5">WHIM1 domain-containing protein</fullName>
    </recommendedName>
</protein>
<feature type="compositionally biased region" description="Low complexity" evidence="2">
    <location>
        <begin position="366"/>
        <end position="381"/>
    </location>
</feature>
<organism evidence="3 4">
    <name type="scientific">Favolaschia claudopus</name>
    <dbReference type="NCBI Taxonomy" id="2862362"/>
    <lineage>
        <taxon>Eukaryota</taxon>
        <taxon>Fungi</taxon>
        <taxon>Dikarya</taxon>
        <taxon>Basidiomycota</taxon>
        <taxon>Agaricomycotina</taxon>
        <taxon>Agaricomycetes</taxon>
        <taxon>Agaricomycetidae</taxon>
        <taxon>Agaricales</taxon>
        <taxon>Marasmiineae</taxon>
        <taxon>Mycenaceae</taxon>
        <taxon>Favolaschia</taxon>
    </lineage>
</organism>
<accession>A0AAW0CK68</accession>
<feature type="compositionally biased region" description="Low complexity" evidence="2">
    <location>
        <begin position="1"/>
        <end position="12"/>
    </location>
</feature>
<proteinExistence type="predicted"/>
<dbReference type="Proteomes" id="UP001362999">
    <property type="component" value="Unassembled WGS sequence"/>
</dbReference>
<evidence type="ECO:0000256" key="1">
    <source>
        <dbReference type="SAM" id="Coils"/>
    </source>
</evidence>
<keyword evidence="1" id="KW-0175">Coiled coil</keyword>